<dbReference type="AlphaFoldDB" id="A0A8J6JC83"/>
<dbReference type="RefSeq" id="WP_155151834.1">
    <property type="nucleotide sequence ID" value="NZ_JACOPQ010000004.1"/>
</dbReference>
<evidence type="ECO:0000256" key="1">
    <source>
        <dbReference type="SAM" id="Phobius"/>
    </source>
</evidence>
<sequence>MKDAQHRSSLFLVELIISLTLFAICAAVCAALLVHARGMSRESTQLTEAVYMAQSIAETWRSAPAGSDVGVSVKSEEFSVRTAEQDGRLNIDIYAGETLIYRLEGVTRLE</sequence>
<reference evidence="2" key="1">
    <citation type="submission" date="2020-08" db="EMBL/GenBank/DDBJ databases">
        <title>Genome public.</title>
        <authorList>
            <person name="Liu C."/>
            <person name="Sun Q."/>
        </authorList>
    </citation>
    <scope>NUCLEOTIDE SEQUENCE</scope>
    <source>
        <strain evidence="2">NSJ-52</strain>
    </source>
</reference>
<evidence type="ECO:0000313" key="2">
    <source>
        <dbReference type="EMBL" id="MBC5736826.1"/>
    </source>
</evidence>
<keyword evidence="1" id="KW-1133">Transmembrane helix</keyword>
<protein>
    <submittedName>
        <fullName evidence="2">Uncharacterized protein</fullName>
    </submittedName>
</protein>
<proteinExistence type="predicted"/>
<keyword evidence="1" id="KW-0472">Membrane</keyword>
<evidence type="ECO:0000313" key="3">
    <source>
        <dbReference type="Proteomes" id="UP000607645"/>
    </source>
</evidence>
<dbReference type="Proteomes" id="UP000607645">
    <property type="component" value="Unassembled WGS sequence"/>
</dbReference>
<comment type="caution">
    <text evidence="2">The sequence shown here is derived from an EMBL/GenBank/DDBJ whole genome shotgun (WGS) entry which is preliminary data.</text>
</comment>
<dbReference type="EMBL" id="JACOPQ010000004">
    <property type="protein sequence ID" value="MBC5736826.1"/>
    <property type="molecule type" value="Genomic_DNA"/>
</dbReference>
<feature type="transmembrane region" description="Helical" evidence="1">
    <location>
        <begin position="12"/>
        <end position="34"/>
    </location>
</feature>
<gene>
    <name evidence="2" type="ORF">H8S62_07345</name>
</gene>
<keyword evidence="3" id="KW-1185">Reference proteome</keyword>
<name>A0A8J6JC83_9FIRM</name>
<accession>A0A8J6JC83</accession>
<organism evidence="2 3">
    <name type="scientific">Lawsonibacter faecis</name>
    <dbReference type="NCBI Taxonomy" id="2763052"/>
    <lineage>
        <taxon>Bacteria</taxon>
        <taxon>Bacillati</taxon>
        <taxon>Bacillota</taxon>
        <taxon>Clostridia</taxon>
        <taxon>Eubacteriales</taxon>
        <taxon>Oscillospiraceae</taxon>
        <taxon>Lawsonibacter</taxon>
    </lineage>
</organism>
<keyword evidence="1" id="KW-0812">Transmembrane</keyword>